<dbReference type="Proteomes" id="UP000036987">
    <property type="component" value="Unassembled WGS sequence"/>
</dbReference>
<dbReference type="PANTHER" id="PTHR11076:SF33">
    <property type="entry name" value="DNA POLYMERASE KAPPA"/>
    <property type="match status" value="1"/>
</dbReference>
<dbReference type="FunFam" id="3.40.1170.60:FF:000002">
    <property type="entry name" value="Polymerase (DNA directed) kappa"/>
    <property type="match status" value="1"/>
</dbReference>
<dbReference type="InterPro" id="IPR017961">
    <property type="entry name" value="DNA_pol_Y-fam_little_finger"/>
</dbReference>
<dbReference type="GO" id="GO:0003887">
    <property type="term" value="F:DNA-directed DNA polymerase activity"/>
    <property type="evidence" value="ECO:0000318"/>
    <property type="project" value="GO_Central"/>
</dbReference>
<dbReference type="InterPro" id="IPR041298">
    <property type="entry name" value="UBZ3"/>
</dbReference>
<dbReference type="Pfam" id="PF18439">
    <property type="entry name" value="zf_UBZ"/>
    <property type="match status" value="1"/>
</dbReference>
<dbReference type="Gene3D" id="3.30.70.270">
    <property type="match status" value="1"/>
</dbReference>
<keyword evidence="6" id="KW-0515">Mutator protein</keyword>
<dbReference type="InterPro" id="IPR043502">
    <property type="entry name" value="DNA/RNA_pol_sf"/>
</dbReference>
<dbReference type="STRING" id="29655.A0A0K9PKE6"/>
<dbReference type="PROSITE" id="PS51907">
    <property type="entry name" value="ZF_UBZ3"/>
    <property type="match status" value="1"/>
</dbReference>
<dbReference type="GO" id="GO:0006281">
    <property type="term" value="P:DNA repair"/>
    <property type="evidence" value="ECO:0007669"/>
    <property type="project" value="UniProtKB-KW"/>
</dbReference>
<accession>A0A0K9PKE6</accession>
<keyword evidence="8" id="KW-0548">Nucleotidyltransferase</keyword>
<dbReference type="FunFam" id="1.10.150.810:FF:000003">
    <property type="entry name" value="DNA polymerase kappa subunit"/>
    <property type="match status" value="1"/>
</dbReference>
<dbReference type="SUPFAM" id="SSF100879">
    <property type="entry name" value="Lesion bypass DNA polymerase (Y-family), little finger domain"/>
    <property type="match status" value="1"/>
</dbReference>
<feature type="domain" description="UBZ3-type" evidence="22">
    <location>
        <begin position="597"/>
        <end position="634"/>
    </location>
</feature>
<dbReference type="Gene3D" id="3.40.1170.60">
    <property type="match status" value="1"/>
</dbReference>
<comment type="catalytic activity">
    <reaction evidence="19">
        <text>DNA(n) + a 2'-deoxyribonucleoside 5'-triphosphate = DNA(n+1) + diphosphate</text>
        <dbReference type="Rhea" id="RHEA:22508"/>
        <dbReference type="Rhea" id="RHEA-COMP:17339"/>
        <dbReference type="Rhea" id="RHEA-COMP:17340"/>
        <dbReference type="ChEBI" id="CHEBI:33019"/>
        <dbReference type="ChEBI" id="CHEBI:61560"/>
        <dbReference type="ChEBI" id="CHEBI:173112"/>
        <dbReference type="EC" id="2.7.7.7"/>
    </reaction>
</comment>
<keyword evidence="12" id="KW-0863">Zinc-finger</keyword>
<dbReference type="OMA" id="EVYTRQV"/>
<feature type="domain" description="UmuC" evidence="21">
    <location>
        <begin position="139"/>
        <end position="319"/>
    </location>
</feature>
<evidence type="ECO:0000256" key="10">
    <source>
        <dbReference type="ARBA" id="ARBA00022723"/>
    </source>
</evidence>
<keyword evidence="9" id="KW-0235">DNA replication</keyword>
<evidence type="ECO:0000256" key="19">
    <source>
        <dbReference type="ARBA" id="ARBA00049244"/>
    </source>
</evidence>
<evidence type="ECO:0000256" key="20">
    <source>
        <dbReference type="SAM" id="MobiDB-lite"/>
    </source>
</evidence>
<evidence type="ECO:0000256" key="15">
    <source>
        <dbReference type="ARBA" id="ARBA00022932"/>
    </source>
</evidence>
<proteinExistence type="inferred from homology"/>
<dbReference type="GO" id="GO:0005634">
    <property type="term" value="C:nucleus"/>
    <property type="evidence" value="ECO:0000318"/>
    <property type="project" value="GO_Central"/>
</dbReference>
<evidence type="ECO:0000256" key="4">
    <source>
        <dbReference type="ARBA" id="ARBA00012417"/>
    </source>
</evidence>
<dbReference type="Gene3D" id="3.30.1490.100">
    <property type="entry name" value="DNA polymerase, Y-family, little finger domain"/>
    <property type="match status" value="1"/>
</dbReference>
<keyword evidence="17" id="KW-0234">DNA repair</keyword>
<evidence type="ECO:0000256" key="7">
    <source>
        <dbReference type="ARBA" id="ARBA00022679"/>
    </source>
</evidence>
<dbReference type="SUPFAM" id="SSF56672">
    <property type="entry name" value="DNA/RNA polymerases"/>
    <property type="match status" value="1"/>
</dbReference>
<feature type="compositionally biased region" description="Basic and acidic residues" evidence="20">
    <location>
        <begin position="646"/>
        <end position="663"/>
    </location>
</feature>
<dbReference type="Gene3D" id="1.10.150.810">
    <property type="match status" value="2"/>
</dbReference>
<comment type="caution">
    <text evidence="23">The sequence shown here is derived from an EMBL/GenBank/DDBJ whole genome shotgun (WGS) entry which is preliminary data.</text>
</comment>
<protein>
    <recommendedName>
        <fullName evidence="5">DNA polymerase kappa</fullName>
        <ecNumber evidence="4">2.7.7.7</ecNumber>
    </recommendedName>
</protein>
<keyword evidence="10" id="KW-0479">Metal-binding</keyword>
<evidence type="ECO:0000256" key="5">
    <source>
        <dbReference type="ARBA" id="ARBA00016178"/>
    </source>
</evidence>
<keyword evidence="16" id="KW-0238">DNA-binding</keyword>
<feature type="compositionally biased region" description="Polar residues" evidence="20">
    <location>
        <begin position="559"/>
        <end position="586"/>
    </location>
</feature>
<dbReference type="FunFam" id="3.30.1490.100:FF:000004">
    <property type="entry name" value="DNA polymerase IV"/>
    <property type="match status" value="1"/>
</dbReference>
<evidence type="ECO:0000256" key="16">
    <source>
        <dbReference type="ARBA" id="ARBA00023125"/>
    </source>
</evidence>
<dbReference type="PANTHER" id="PTHR11076">
    <property type="entry name" value="DNA REPAIR POLYMERASE UMUC / TRANSFERASE FAMILY MEMBER"/>
    <property type="match status" value="1"/>
</dbReference>
<evidence type="ECO:0000256" key="2">
    <source>
        <dbReference type="ARBA" id="ARBA00004123"/>
    </source>
</evidence>
<feature type="compositionally biased region" description="Polar residues" evidence="20">
    <location>
        <begin position="541"/>
        <end position="551"/>
    </location>
</feature>
<dbReference type="InterPro" id="IPR050116">
    <property type="entry name" value="DNA_polymerase-Y"/>
</dbReference>
<dbReference type="InterPro" id="IPR001126">
    <property type="entry name" value="UmuC"/>
</dbReference>
<name>A0A0K9PKE6_ZOSMR</name>
<evidence type="ECO:0000256" key="14">
    <source>
        <dbReference type="ARBA" id="ARBA00022842"/>
    </source>
</evidence>
<gene>
    <name evidence="23" type="ORF">ZOSMA_20G00090</name>
</gene>
<evidence type="ECO:0000256" key="3">
    <source>
        <dbReference type="ARBA" id="ARBA00010945"/>
    </source>
</evidence>
<comment type="similarity">
    <text evidence="3">Belongs to the DNA polymerase type-Y family.</text>
</comment>
<dbReference type="EMBL" id="LFYR01000757">
    <property type="protein sequence ID" value="KMZ69533.1"/>
    <property type="molecule type" value="Genomic_DNA"/>
</dbReference>
<evidence type="ECO:0000256" key="11">
    <source>
        <dbReference type="ARBA" id="ARBA00022763"/>
    </source>
</evidence>
<evidence type="ECO:0000259" key="22">
    <source>
        <dbReference type="PROSITE" id="PS51907"/>
    </source>
</evidence>
<keyword evidence="11" id="KW-0227">DNA damage</keyword>
<feature type="region of interest" description="Disordered" evidence="20">
    <location>
        <begin position="531"/>
        <end position="587"/>
    </location>
</feature>
<evidence type="ECO:0000259" key="21">
    <source>
        <dbReference type="PROSITE" id="PS50173"/>
    </source>
</evidence>
<dbReference type="InterPro" id="IPR022880">
    <property type="entry name" value="DNApol_IV"/>
</dbReference>
<dbReference type="PROSITE" id="PS50173">
    <property type="entry name" value="UMUC"/>
    <property type="match status" value="1"/>
</dbReference>
<dbReference type="InterPro" id="IPR036775">
    <property type="entry name" value="DNA_pol_Y-fam_lit_finger_sf"/>
</dbReference>
<evidence type="ECO:0000313" key="23">
    <source>
        <dbReference type="EMBL" id="KMZ69533.1"/>
    </source>
</evidence>
<keyword evidence="18" id="KW-0539">Nucleus</keyword>
<keyword evidence="14" id="KW-0460">Magnesium</keyword>
<feature type="region of interest" description="Disordered" evidence="20">
    <location>
        <begin position="638"/>
        <end position="672"/>
    </location>
</feature>
<dbReference type="FunFam" id="1.10.150.810:FF:000001">
    <property type="entry name" value="DNA polymerase kappa"/>
    <property type="match status" value="1"/>
</dbReference>
<evidence type="ECO:0000256" key="1">
    <source>
        <dbReference type="ARBA" id="ARBA00001946"/>
    </source>
</evidence>
<dbReference type="AlphaFoldDB" id="A0A0K9PKE6"/>
<dbReference type="GO" id="GO:0003684">
    <property type="term" value="F:damaged DNA binding"/>
    <property type="evidence" value="ECO:0007669"/>
    <property type="project" value="InterPro"/>
</dbReference>
<dbReference type="GO" id="GO:0008270">
    <property type="term" value="F:zinc ion binding"/>
    <property type="evidence" value="ECO:0007669"/>
    <property type="project" value="UniProtKB-KW"/>
</dbReference>
<dbReference type="EC" id="2.7.7.7" evidence="4"/>
<dbReference type="GO" id="GO:0006260">
    <property type="term" value="P:DNA replication"/>
    <property type="evidence" value="ECO:0007669"/>
    <property type="project" value="UniProtKB-KW"/>
</dbReference>
<organism evidence="23 24">
    <name type="scientific">Zostera marina</name>
    <name type="common">Eelgrass</name>
    <dbReference type="NCBI Taxonomy" id="29655"/>
    <lineage>
        <taxon>Eukaryota</taxon>
        <taxon>Viridiplantae</taxon>
        <taxon>Streptophyta</taxon>
        <taxon>Embryophyta</taxon>
        <taxon>Tracheophyta</taxon>
        <taxon>Spermatophyta</taxon>
        <taxon>Magnoliopsida</taxon>
        <taxon>Liliopsida</taxon>
        <taxon>Zosteraceae</taxon>
        <taxon>Zostera</taxon>
    </lineage>
</organism>
<dbReference type="InterPro" id="IPR043128">
    <property type="entry name" value="Rev_trsase/Diguanyl_cyclase"/>
</dbReference>
<evidence type="ECO:0000256" key="18">
    <source>
        <dbReference type="ARBA" id="ARBA00023242"/>
    </source>
</evidence>
<dbReference type="OrthoDB" id="1747274at2759"/>
<dbReference type="GO" id="GO:0042276">
    <property type="term" value="P:error-prone translesion synthesis"/>
    <property type="evidence" value="ECO:0000318"/>
    <property type="project" value="GO_Central"/>
</dbReference>
<evidence type="ECO:0000256" key="17">
    <source>
        <dbReference type="ARBA" id="ARBA00023204"/>
    </source>
</evidence>
<dbReference type="Pfam" id="PF00817">
    <property type="entry name" value="IMS"/>
    <property type="match status" value="1"/>
</dbReference>
<dbReference type="NCBIfam" id="NF002677">
    <property type="entry name" value="PRK02406.1"/>
    <property type="match status" value="1"/>
</dbReference>
<evidence type="ECO:0000313" key="24">
    <source>
        <dbReference type="Proteomes" id="UP000036987"/>
    </source>
</evidence>
<keyword evidence="7" id="KW-0808">Transferase</keyword>
<dbReference type="Pfam" id="PF11799">
    <property type="entry name" value="IMS_C"/>
    <property type="match status" value="1"/>
</dbReference>
<keyword evidence="13" id="KW-0862">Zinc</keyword>
<sequence length="690" mass="78034">MYPNTALSGLSGNPQMMVLYNLSSLFLAGDEKKGKTFVMDSISDEGDQPWQSYHTVFTNAKAGMDGVDKEKVQKIVYEMSKGSKFFVNEQRKDAYIKQKIESLRVQCAKLTENDIFHFQKIADRRISELEASRDLSQIWLHSDMDAFYAAVETLGNPQLKEMPLAVGSMSMICTANYEARKYGVRAAMPGFIARKLCPDLIFVPTNFEKYTYYSELTRKVFQKYDPCFIATSLDEAYINITKICLKRGVSGDKIAEELRSAIYEETGLTSSAGVAPNRLLAKVCSDINKPNGQYILPNDQKAVMAFIMSLPIRKIGGIGKVTENILKDVFGINNCEQMLQKSPLLCAMFSHSSADFFLSVSLGLGGTNTPQFRSRKSMSNERTFSATDKESLLFQNLEELAESLSDDMQKESLYGRTLTLKLKTATFEVRTRALSTTKYIQSKDDILNSAVKLLKAELPLSLRLMGLRMSQFQDNNRASLDTRQKTLTNYFCSGNSTAHSTTSEIHDDKVMVDSEYDGIFFSNDIFNSHIPYDDSNEPRETSMNSAEACTNQKKESSEKPNNLNETNEVQTSPLLMSDDTTTSTAPSKLKEQKELLVWVNDYICSICEIQLPPSFTRERQEHVDYHIAERLQNEEFKGGNSTHSICLDRSRESRKRRVEENPLKKRKSLSKNSNNYIPIDSFFVKTSKNN</sequence>
<comment type="subcellular location">
    <subcellularLocation>
        <location evidence="2">Nucleus</location>
    </subcellularLocation>
</comment>
<keyword evidence="15 23" id="KW-0239">DNA-directed DNA polymerase</keyword>
<keyword evidence="24" id="KW-1185">Reference proteome</keyword>
<reference evidence="24" key="1">
    <citation type="journal article" date="2016" name="Nature">
        <title>The genome of the seagrass Zostera marina reveals angiosperm adaptation to the sea.</title>
        <authorList>
            <person name="Olsen J.L."/>
            <person name="Rouze P."/>
            <person name="Verhelst B."/>
            <person name="Lin Y.-C."/>
            <person name="Bayer T."/>
            <person name="Collen J."/>
            <person name="Dattolo E."/>
            <person name="De Paoli E."/>
            <person name="Dittami S."/>
            <person name="Maumus F."/>
            <person name="Michel G."/>
            <person name="Kersting A."/>
            <person name="Lauritano C."/>
            <person name="Lohaus R."/>
            <person name="Toepel M."/>
            <person name="Tonon T."/>
            <person name="Vanneste K."/>
            <person name="Amirebrahimi M."/>
            <person name="Brakel J."/>
            <person name="Bostroem C."/>
            <person name="Chovatia M."/>
            <person name="Grimwood J."/>
            <person name="Jenkins J.W."/>
            <person name="Jueterbock A."/>
            <person name="Mraz A."/>
            <person name="Stam W.T."/>
            <person name="Tice H."/>
            <person name="Bornberg-Bauer E."/>
            <person name="Green P.J."/>
            <person name="Pearson G.A."/>
            <person name="Procaccini G."/>
            <person name="Duarte C.M."/>
            <person name="Schmutz J."/>
            <person name="Reusch T.B.H."/>
            <person name="Van de Peer Y."/>
        </authorList>
    </citation>
    <scope>NUCLEOTIDE SEQUENCE [LARGE SCALE GENOMIC DNA]</scope>
    <source>
        <strain evidence="24">cv. Finnish</strain>
    </source>
</reference>
<dbReference type="FunFam" id="3.30.70.270:FF:000014">
    <property type="entry name" value="DNA polymerase kappa subunit"/>
    <property type="match status" value="1"/>
</dbReference>
<evidence type="ECO:0000256" key="6">
    <source>
        <dbReference type="ARBA" id="ARBA00022457"/>
    </source>
</evidence>
<evidence type="ECO:0000256" key="12">
    <source>
        <dbReference type="ARBA" id="ARBA00022771"/>
    </source>
</evidence>
<comment type="cofactor">
    <cofactor evidence="1">
        <name>Mg(2+)</name>
        <dbReference type="ChEBI" id="CHEBI:18420"/>
    </cofactor>
</comment>
<dbReference type="CDD" id="cd03586">
    <property type="entry name" value="PolY_Pol_IV_kappa"/>
    <property type="match status" value="1"/>
</dbReference>
<evidence type="ECO:0000256" key="9">
    <source>
        <dbReference type="ARBA" id="ARBA00022705"/>
    </source>
</evidence>
<evidence type="ECO:0000256" key="13">
    <source>
        <dbReference type="ARBA" id="ARBA00022833"/>
    </source>
</evidence>
<evidence type="ECO:0000256" key="8">
    <source>
        <dbReference type="ARBA" id="ARBA00022695"/>
    </source>
</evidence>